<dbReference type="EMBL" id="JASDAP010000011">
    <property type="protein sequence ID" value="KAK1893972.1"/>
    <property type="molecule type" value="Genomic_DNA"/>
</dbReference>
<protein>
    <submittedName>
        <fullName evidence="1">Heat shock protein beta-3</fullName>
    </submittedName>
</protein>
<keyword evidence="1" id="KW-0346">Stress response</keyword>
<gene>
    <name evidence="1" type="ORF">KUDE01_019433</name>
</gene>
<reference evidence="1" key="1">
    <citation type="submission" date="2023-04" db="EMBL/GenBank/DDBJ databases">
        <title>Chromosome-level genome of Chaenocephalus aceratus.</title>
        <authorList>
            <person name="Park H."/>
        </authorList>
    </citation>
    <scope>NUCLEOTIDE SEQUENCE</scope>
    <source>
        <strain evidence="1">DE</strain>
        <tissue evidence="1">Muscle</tissue>
    </source>
</reference>
<name>A0AAD9C3P4_DISEL</name>
<accession>A0AAD9C3P4</accession>
<evidence type="ECO:0000313" key="2">
    <source>
        <dbReference type="Proteomes" id="UP001228049"/>
    </source>
</evidence>
<dbReference type="AlphaFoldDB" id="A0AAD9C3P4"/>
<comment type="caution">
    <text evidence="1">The sequence shown here is derived from an EMBL/GenBank/DDBJ whole genome shotgun (WGS) entry which is preliminary data.</text>
</comment>
<proteinExistence type="predicted"/>
<dbReference type="Proteomes" id="UP001228049">
    <property type="component" value="Unassembled WGS sequence"/>
</dbReference>
<keyword evidence="2" id="KW-1185">Reference proteome</keyword>
<evidence type="ECO:0000313" key="1">
    <source>
        <dbReference type="EMBL" id="KAK1893972.1"/>
    </source>
</evidence>
<organism evidence="1 2">
    <name type="scientific">Dissostichus eleginoides</name>
    <name type="common">Patagonian toothfish</name>
    <name type="synonym">Dissostichus amissus</name>
    <dbReference type="NCBI Taxonomy" id="100907"/>
    <lineage>
        <taxon>Eukaryota</taxon>
        <taxon>Metazoa</taxon>
        <taxon>Chordata</taxon>
        <taxon>Craniata</taxon>
        <taxon>Vertebrata</taxon>
        <taxon>Euteleostomi</taxon>
        <taxon>Actinopterygii</taxon>
        <taxon>Neopterygii</taxon>
        <taxon>Teleostei</taxon>
        <taxon>Neoteleostei</taxon>
        <taxon>Acanthomorphata</taxon>
        <taxon>Eupercaria</taxon>
        <taxon>Perciformes</taxon>
        <taxon>Notothenioidei</taxon>
        <taxon>Nototheniidae</taxon>
        <taxon>Dissostichus</taxon>
    </lineage>
</organism>
<sequence>MGLYGMASEARASLSSAMTQTDASTRILTDVAFFGGSFPLKGSARASLQSPVDTASREEKHYHSTMLLSPRIQMEDLPLCTFPEWRPFITEAMTGELKQPSLSENGLCRAVLCHTVLASLIRRDEALTQGLMA</sequence>